<evidence type="ECO:0000313" key="1">
    <source>
        <dbReference type="EMBL" id="SFD05222.1"/>
    </source>
</evidence>
<organism evidence="1 2">
    <name type="scientific">Ruminococcus albus</name>
    <dbReference type="NCBI Taxonomy" id="1264"/>
    <lineage>
        <taxon>Bacteria</taxon>
        <taxon>Bacillati</taxon>
        <taxon>Bacillota</taxon>
        <taxon>Clostridia</taxon>
        <taxon>Eubacteriales</taxon>
        <taxon>Oscillospiraceae</taxon>
        <taxon>Ruminococcus</taxon>
    </lineage>
</organism>
<evidence type="ECO:0000313" key="2">
    <source>
        <dbReference type="Proteomes" id="UP000182192"/>
    </source>
</evidence>
<proteinExistence type="predicted"/>
<dbReference type="AlphaFoldDB" id="A0A1I1P6J7"/>
<reference evidence="1 2" key="1">
    <citation type="submission" date="2016-10" db="EMBL/GenBank/DDBJ databases">
        <authorList>
            <person name="de Groot N.N."/>
        </authorList>
    </citation>
    <scope>NUCLEOTIDE SEQUENCE [LARGE SCALE GENOMIC DNA]</scope>
    <source>
        <strain evidence="1 2">AR67</strain>
    </source>
</reference>
<dbReference type="RefSeq" id="WP_177219602.1">
    <property type="nucleotide sequence ID" value="NZ_FOKQ01000031.1"/>
</dbReference>
<dbReference type="Proteomes" id="UP000182192">
    <property type="component" value="Unassembled WGS sequence"/>
</dbReference>
<dbReference type="EMBL" id="FOKQ01000031">
    <property type="protein sequence ID" value="SFD05222.1"/>
    <property type="molecule type" value="Genomic_DNA"/>
</dbReference>
<name>A0A1I1P6J7_RUMAL</name>
<accession>A0A1I1P6J7</accession>
<gene>
    <name evidence="1" type="ORF">SAMN02910406_02977</name>
</gene>
<sequence length="57" mass="6496">MKVQKITEKTKLSQENVQAEGRYECLHDCVDYKYTASTATKKCARRAVVSAKTTPTW</sequence>
<protein>
    <submittedName>
        <fullName evidence="1">Uncharacterized protein</fullName>
    </submittedName>
</protein>